<feature type="repeat" description="TPR" evidence="1">
    <location>
        <begin position="3"/>
        <end position="36"/>
    </location>
</feature>
<evidence type="ECO:0000256" key="1">
    <source>
        <dbReference type="PROSITE-ProRule" id="PRU00339"/>
    </source>
</evidence>
<dbReference type="Pfam" id="PF13181">
    <property type="entry name" value="TPR_8"/>
    <property type="match status" value="1"/>
</dbReference>
<dbReference type="Pfam" id="PF13432">
    <property type="entry name" value="TPR_16"/>
    <property type="match status" value="1"/>
</dbReference>
<dbReference type="SUPFAM" id="SSF48452">
    <property type="entry name" value="TPR-like"/>
    <property type="match status" value="2"/>
</dbReference>
<accession>A0A9Q0UI16</accession>
<dbReference type="PANTHER" id="PTHR46050">
    <property type="entry name" value="TPR REPEAT-CONTAINING THIOREDOXIN"/>
    <property type="match status" value="1"/>
</dbReference>
<dbReference type="InterPro" id="IPR036249">
    <property type="entry name" value="Thioredoxin-like_sf"/>
</dbReference>
<feature type="repeat" description="TPR" evidence="1">
    <location>
        <begin position="191"/>
        <end position="224"/>
    </location>
</feature>
<dbReference type="InterPro" id="IPR019734">
    <property type="entry name" value="TPR_rpt"/>
</dbReference>
<evidence type="ECO:0000259" key="2">
    <source>
        <dbReference type="Pfam" id="PF00085"/>
    </source>
</evidence>
<dbReference type="Gene3D" id="3.40.30.10">
    <property type="entry name" value="Glutaredoxin"/>
    <property type="match status" value="1"/>
</dbReference>
<keyword evidence="1" id="KW-0802">TPR repeat</keyword>
<dbReference type="SUPFAM" id="SSF52833">
    <property type="entry name" value="Thioredoxin-like"/>
    <property type="match status" value="1"/>
</dbReference>
<dbReference type="GO" id="GO:0006950">
    <property type="term" value="P:response to stress"/>
    <property type="evidence" value="ECO:0007669"/>
    <property type="project" value="UniProtKB-ARBA"/>
</dbReference>
<gene>
    <name evidence="3" type="ORF">OIU85_021193</name>
</gene>
<comment type="caution">
    <text evidence="3">The sequence shown here is derived from an EMBL/GenBank/DDBJ whole genome shotgun (WGS) entry which is preliminary data.</text>
</comment>
<proteinExistence type="predicted"/>
<dbReference type="PANTHER" id="PTHR46050:SF18">
    <property type="entry name" value="TETRATRICOPEPTIDE REPEAT (TPR)-LIKE SUPERFAMILY PROTEIN"/>
    <property type="match status" value="1"/>
</dbReference>
<evidence type="ECO:0000313" key="3">
    <source>
        <dbReference type="EMBL" id="KAJ6730371.1"/>
    </source>
</evidence>
<dbReference type="GO" id="GO:0005737">
    <property type="term" value="C:cytoplasm"/>
    <property type="evidence" value="ECO:0007669"/>
    <property type="project" value="TreeGrafter"/>
</dbReference>
<dbReference type="InterPro" id="IPR011990">
    <property type="entry name" value="TPR-like_helical_dom_sf"/>
</dbReference>
<dbReference type="OrthoDB" id="2335338at2759"/>
<dbReference type="InterPro" id="IPR013766">
    <property type="entry name" value="Thioredoxin_domain"/>
</dbReference>
<dbReference type="Pfam" id="PF00085">
    <property type="entry name" value="Thioredoxin"/>
    <property type="match status" value="1"/>
</dbReference>
<dbReference type="Gene3D" id="1.25.40.10">
    <property type="entry name" value="Tetratricopeptide repeat domain"/>
    <property type="match status" value="1"/>
</dbReference>
<keyword evidence="4" id="KW-1185">Reference proteome</keyword>
<dbReference type="SMART" id="SM00028">
    <property type="entry name" value="TPR"/>
    <property type="match status" value="8"/>
</dbReference>
<dbReference type="EMBL" id="JAPFFL010000004">
    <property type="protein sequence ID" value="KAJ6730371.1"/>
    <property type="molecule type" value="Genomic_DNA"/>
</dbReference>
<dbReference type="AlphaFoldDB" id="A0A9Q0UI16"/>
<dbReference type="CDD" id="cd02947">
    <property type="entry name" value="TRX_family"/>
    <property type="match status" value="1"/>
</dbReference>
<protein>
    <submittedName>
        <fullName evidence="3">TPR REPEAT-CONTAINING THIOREDOXIN</fullName>
    </submittedName>
</protein>
<sequence length="469" mass="52971">MDPEVLKNKGNERYKQGRYEEALVLYDRAISLDSNKATYRSNRSAALIGLGRLAEAVVECKEAIRLDHSYQRAHYRLATLYFRLGETEKALYHYKQSGTNTDSKEVARAQALQKHLNRCTEARKLKEWNRLLSETEFSISSGADSVPQVYAMQAEALLRLHRHQEACTAYQKGPGFSADFYTKLFGLTIASYILMIGAQVYMAVGRFEEALATAQQAARLDPSNGEVRDAVKSVRAVASARLSGNSLFKASKFSEACIAYSEGLEYDSYNSILLCNRAACRSRLGQFEKAVEDCTAALAVQPHHSKARLRRAHCNAELGRWESSIQDFEMLIRESPADEEVGRALFDAQVQLKKQRGEDTKDLKYGSNLAVVYSDERFRHFVTSPGMSVVLFCKKENDEQILQTMEQASKKFPSVNFLKVEVEDHSYLAKSERVTFLPSFKIYKNGSRIKEITGNNRELLEKSIKLHGS</sequence>
<reference evidence="3" key="1">
    <citation type="submission" date="2022-11" db="EMBL/GenBank/DDBJ databases">
        <authorList>
            <person name="Hyden B.L."/>
            <person name="Feng K."/>
            <person name="Yates T."/>
            <person name="Jawdy S."/>
            <person name="Smart L.B."/>
            <person name="Muchero W."/>
        </authorList>
    </citation>
    <scope>NUCLEOTIDE SEQUENCE</scope>
    <source>
        <tissue evidence="3">Shoot tip</tissue>
    </source>
</reference>
<dbReference type="InterPro" id="IPR044534">
    <property type="entry name" value="TTL1-4"/>
</dbReference>
<dbReference type="PROSITE" id="PS50005">
    <property type="entry name" value="TPR"/>
    <property type="match status" value="2"/>
</dbReference>
<dbReference type="Pfam" id="PF13414">
    <property type="entry name" value="TPR_11"/>
    <property type="match status" value="1"/>
</dbReference>
<reference evidence="3" key="2">
    <citation type="journal article" date="2023" name="Int. J. Mol. Sci.">
        <title>De Novo Assembly and Annotation of 11 Diverse Shrub Willow (Salix) Genomes Reveals Novel Gene Organization in Sex-Linked Regions.</title>
        <authorList>
            <person name="Hyden B."/>
            <person name="Feng K."/>
            <person name="Yates T.B."/>
            <person name="Jawdy S."/>
            <person name="Cereghino C."/>
            <person name="Smart L.B."/>
            <person name="Muchero W."/>
        </authorList>
    </citation>
    <scope>NUCLEOTIDE SEQUENCE [LARGE SCALE GENOMIC DNA]</scope>
    <source>
        <tissue evidence="3">Shoot tip</tissue>
    </source>
</reference>
<feature type="domain" description="Thioredoxin" evidence="2">
    <location>
        <begin position="403"/>
        <end position="464"/>
    </location>
</feature>
<dbReference type="Proteomes" id="UP001151529">
    <property type="component" value="Chromosome 2"/>
</dbReference>
<dbReference type="Pfam" id="PF13174">
    <property type="entry name" value="TPR_6"/>
    <property type="match status" value="1"/>
</dbReference>
<organism evidence="3 4">
    <name type="scientific">Salix viminalis</name>
    <name type="common">Common osier</name>
    <name type="synonym">Basket willow</name>
    <dbReference type="NCBI Taxonomy" id="40686"/>
    <lineage>
        <taxon>Eukaryota</taxon>
        <taxon>Viridiplantae</taxon>
        <taxon>Streptophyta</taxon>
        <taxon>Embryophyta</taxon>
        <taxon>Tracheophyta</taxon>
        <taxon>Spermatophyta</taxon>
        <taxon>Magnoliopsida</taxon>
        <taxon>eudicotyledons</taxon>
        <taxon>Gunneridae</taxon>
        <taxon>Pentapetalae</taxon>
        <taxon>rosids</taxon>
        <taxon>fabids</taxon>
        <taxon>Malpighiales</taxon>
        <taxon>Salicaceae</taxon>
        <taxon>Saliceae</taxon>
        <taxon>Salix</taxon>
    </lineage>
</organism>
<evidence type="ECO:0000313" key="4">
    <source>
        <dbReference type="Proteomes" id="UP001151529"/>
    </source>
</evidence>
<name>A0A9Q0UI16_SALVM</name>